<keyword evidence="4" id="KW-1185">Reference proteome</keyword>
<dbReference type="eggNOG" id="COG1361">
    <property type="taxonomic scope" value="Bacteria"/>
</dbReference>
<dbReference type="InterPro" id="IPR013517">
    <property type="entry name" value="FG-GAP"/>
</dbReference>
<dbReference type="InterPro" id="IPR028994">
    <property type="entry name" value="Integrin_alpha_N"/>
</dbReference>
<dbReference type="Proteomes" id="UP000007721">
    <property type="component" value="Chromosome"/>
</dbReference>
<dbReference type="eggNOG" id="COG1520">
    <property type="taxonomic scope" value="Bacteria"/>
</dbReference>
<dbReference type="PROSITE" id="PS50853">
    <property type="entry name" value="FN3"/>
    <property type="match status" value="1"/>
</dbReference>
<dbReference type="CDD" id="cd00688">
    <property type="entry name" value="ISOPREN_C2_like"/>
    <property type="match status" value="1"/>
</dbReference>
<accession>B9M1A6</accession>
<dbReference type="OrthoDB" id="9767116at2"/>
<dbReference type="InterPro" id="IPR032696">
    <property type="entry name" value="SQ_cyclase_C"/>
</dbReference>
<dbReference type="SUPFAM" id="SSF69318">
    <property type="entry name" value="Integrin alpha N-terminal domain"/>
    <property type="match status" value="1"/>
</dbReference>
<dbReference type="PANTHER" id="PTHR35902">
    <property type="entry name" value="S-LAYER DOMAIN-LIKE PROTEIN-RELATED"/>
    <property type="match status" value="1"/>
</dbReference>
<dbReference type="InterPro" id="IPR011635">
    <property type="entry name" value="CARDB"/>
</dbReference>
<dbReference type="HOGENOM" id="CLU_227470_0_0_7"/>
<evidence type="ECO:0000259" key="2">
    <source>
        <dbReference type="PROSITE" id="PS50853"/>
    </source>
</evidence>
<keyword evidence="1" id="KW-0732">Signal</keyword>
<dbReference type="KEGG" id="geo:Geob_0814"/>
<dbReference type="UniPathway" id="UPA00337"/>
<evidence type="ECO:0000313" key="4">
    <source>
        <dbReference type="Proteomes" id="UP000007721"/>
    </source>
</evidence>
<dbReference type="PANTHER" id="PTHR35902:SF3">
    <property type="entry name" value="NPCBM-ASSOCIATED, NEW3 DOMAIN OF ALPHA-GALACTOSIDASE"/>
    <property type="match status" value="1"/>
</dbReference>
<dbReference type="SUPFAM" id="SSF49265">
    <property type="entry name" value="Fibronectin type III"/>
    <property type="match status" value="1"/>
</dbReference>
<dbReference type="Pfam" id="PF13243">
    <property type="entry name" value="SQHop_cyclase_C"/>
    <property type="match status" value="1"/>
</dbReference>
<dbReference type="STRING" id="316067.Geob_0814"/>
<dbReference type="Pfam" id="PF13517">
    <property type="entry name" value="FG-GAP_3"/>
    <property type="match status" value="1"/>
</dbReference>
<dbReference type="eggNOG" id="COG4257">
    <property type="taxonomic scope" value="Bacteria"/>
</dbReference>
<dbReference type="InterPro" id="IPR036116">
    <property type="entry name" value="FN3_sf"/>
</dbReference>
<organism evidence="3 4">
    <name type="scientific">Geotalea daltonii (strain DSM 22248 / JCM 15807 / FRC-32)</name>
    <name type="common">Geobacter daltonii</name>
    <dbReference type="NCBI Taxonomy" id="316067"/>
    <lineage>
        <taxon>Bacteria</taxon>
        <taxon>Pseudomonadati</taxon>
        <taxon>Thermodesulfobacteriota</taxon>
        <taxon>Desulfuromonadia</taxon>
        <taxon>Geobacterales</taxon>
        <taxon>Geobacteraceae</taxon>
        <taxon>Geotalea</taxon>
    </lineage>
</organism>
<dbReference type="eggNOG" id="COG4733">
    <property type="taxonomic scope" value="Bacteria"/>
</dbReference>
<protein>
    <submittedName>
        <fullName evidence="3">CARDB domain repeat-containing isoprenoid cyclase, putative</fullName>
    </submittedName>
</protein>
<dbReference type="eggNOG" id="COG1657">
    <property type="taxonomic scope" value="Bacteria"/>
</dbReference>
<gene>
    <name evidence="3" type="ordered locus">Geob_0814</name>
</gene>
<feature type="domain" description="Fibronectin type-III" evidence="2">
    <location>
        <begin position="2244"/>
        <end position="2350"/>
    </location>
</feature>
<dbReference type="Gene3D" id="1.50.10.20">
    <property type="match status" value="1"/>
</dbReference>
<dbReference type="InterPro" id="IPR013783">
    <property type="entry name" value="Ig-like_fold"/>
</dbReference>
<proteinExistence type="predicted"/>
<dbReference type="EMBL" id="CP001390">
    <property type="protein sequence ID" value="ACM19176.1"/>
    <property type="molecule type" value="Genomic_DNA"/>
</dbReference>
<dbReference type="RefSeq" id="WP_012645905.1">
    <property type="nucleotide sequence ID" value="NC_011979.1"/>
</dbReference>
<evidence type="ECO:0000313" key="3">
    <source>
        <dbReference type="EMBL" id="ACM19176.1"/>
    </source>
</evidence>
<reference evidence="3 4" key="1">
    <citation type="submission" date="2009-01" db="EMBL/GenBank/DDBJ databases">
        <title>Complete sequence of Geobacter sp. FRC-32.</title>
        <authorList>
            <consortium name="US DOE Joint Genome Institute"/>
            <person name="Lucas S."/>
            <person name="Copeland A."/>
            <person name="Lapidus A."/>
            <person name="Glavina del Rio T."/>
            <person name="Dalin E."/>
            <person name="Tice H."/>
            <person name="Bruce D."/>
            <person name="Goodwin L."/>
            <person name="Pitluck S."/>
            <person name="Saunders E."/>
            <person name="Brettin T."/>
            <person name="Detter J.C."/>
            <person name="Han C."/>
            <person name="Larimer F."/>
            <person name="Land M."/>
            <person name="Hauser L."/>
            <person name="Kyrpides N."/>
            <person name="Ovchinnikova G."/>
            <person name="Kostka J."/>
            <person name="Richardson P."/>
        </authorList>
    </citation>
    <scope>NUCLEOTIDE SEQUENCE [LARGE SCALE GENOMIC DNA]</scope>
    <source>
        <strain evidence="4">DSM 22248 / JCM 15807 / FRC-32</strain>
    </source>
</reference>
<dbReference type="Pfam" id="PF07705">
    <property type="entry name" value="CARDB"/>
    <property type="match status" value="7"/>
</dbReference>
<dbReference type="Gene3D" id="2.130.10.130">
    <property type="entry name" value="Integrin alpha, N-terminal"/>
    <property type="match status" value="1"/>
</dbReference>
<sequence>MSNKGFSIFLAAFLIAFIVVTPLCAQLPAVSNGINYLISSQSPDGTWTTGTSEVETTASTVSVLQTFRLLNQTSSGSYVSGSSWLQAQSPQGVNAIAERLGALKTTDSSLQTLISVLDINRNAWGGDAEYDLNNLDTASALKALKHVDYSDQPLIFKVINHLLSTQNPDGGWGFIKGNDSNAEDTARVLSTLALFKGVYIADAQLASAVSYLLSNQNADGGFGAGGSTVYESALAFIAIMECGQGELVPLQNAVNYLNSTQSANGSWNDDPYSTALAIRALALVKPELAIAATDIVVSPSASTVGQNVTVTATVHNTGLEGAANVVLRLLDNGTVVSEQTIAAVGPGGTAQAVFAISAIDPAGEHVLSVVVDPANAIDETSKANNSATARIWAKTPPDLAVLPENLTISPAYPKPGDTITLTAAIANLGESAAGAFTADLYDGDPNSGGVKLGSFKLPGVAGGEWGTGTVTFSFAAEGSRTLYLVVDPQHVVNELITANNSSSKTITVSATAGSFFDLSIPMNGVQVNPARPHAGETVTVTLLARNMGAETTTADLELFDGDPATGGTLLHKSIVTLSTGETRTVSVPWQVTAGSHTLHAYLDRANAVSERDETNNSQSLTVMADMVDIEISASDIAIEPEHPMDGDPASVKVTIQNRGIKATGPFNVNLYNGDPSNGGTLLKTFPVIDLAGDASQTITYPFTAARGTYRFHAVCDPENTVTELSEDNNLAIRSLLVKTSAEAAGPDLVPLEFDFSAVTIDPQSLHISGLAKVRFQNKGDDKVNTTFRITVFEDKDGDGVYTEGTDVALGNWDYTASMNPNMVGIVNVMLDGSLTFRDAPIYAEVDSEEVVFEQDEDNNTIRKGSACEARPASPIEPVLKWKWERANDSMFGRLLSTPVVISLTDDNGDGRIDDNDRPVVLVNTRYGDYQTNEGKLWAFDGQTGALIFGRYVQGQTTSEDSYPIVGDIDGDWKPEIVFTTYYNNGGLTNLTALENDGTFKWNNAAQVTSWYQANRLNIPYGGNHDLPVLSDIDNDGHAEIIDARTVINWDGSVRCAPDYRQSSGLGWTTGFGYSNSVADLDMDGKQEIIAGNNAFNSDCTTKWYNASLPDGLTSIGNFDDDPYPEIVLLNVNGSPGTALYLLEHDGKIKWGPVVIRQLEETSYSGHGGHPVIADLDGDGKAEIGISGLNKYFILDRDGRVKTTISYPLSGSSSAVAPAVFDLDGDGRPEVLFSDNSNFMIFDGKDGTLRYKETTGFYSYYPSQSVIIADVNGDGHAEAVITGNNGYGTMSGNIRVYGAKNNDWVNTRRIWNQASYHVTNINIDGSIPQYEAPSWLLNNNYRYQVPVGTSTGNPYVAADLSASFIRTDMGNYPSSVTITARIGNGGAKAIDPGVKTSFYDGDPANGGALIGTAITTKTLNPGDFEDMSIVWNAPRERNHTIYVAADPDNTVAECDKANNTAFMATYVTNGQPDLSIAAEDVVTHSAIYEGSLTDIWVTVRNSGTLLAENILLRLYNGNPASGGTMVGERTIPSIAAGGAATLTINWNTLGAKGANYLYAVVDPTGTINESNEGSNTAIRDVMVGPADKPDLQIAAEDMVIAPASPREGDTVTINATVHNRGSQAGNVIIALYDGNPTAGGVKRGETVIPQSMANGGGAGVSFTVDTIGQAGSHTFYLHIDPENIISESEETNNQAARAITITPAWISAGITTDKTNYSANEPVYTTLTLAEQGGSARTVVYDLQVLDEKGAPAATLPESTVSLGAGAGQTVPIPWNTGATYAGPYTLTVRIKESGSNIAKASAPITIAPVKTADISVTVDKTSYSAKEPVAIVTTVTGNSPNYIFSDATATTSILDGTGQTLFSTTKAIFSLANGQRIEIRNYWNTATLAPGSYPVVTEVKDSLGVVIASASQAVTITGPTPSAALAGQVTVDKQSVMAGEQITITGNLTNKGNTDLATVTVKVLTVHTANQNVYNTLSYETALTMGASYAFTGQIDTASLSAKDYLVILRGTINGLEETIGGTYFRVEGAPSAPALAGPAEGSDVATFTPQLSVNNAADPNDDKETYQFEVYADGGLSSLVTSSASVQEGNGITAWSTSVPLTENQTYYWRARAYDGKLYGPWMTTASFRVNIANDPPTAPTIAAPADGAAVAVFGPTLTINNSSDPDSTSLTYNFAVALDPEFTNIIASTPSVASGEATTSWAVPVTLQENGWYHWRAQADDWQMEGPWSQTVRFQVNTANDAPTTPVITAPLNGSTVAALTTHVAIANSTDPDSSVITYYFEADTVSTFDSPNIIRSGSLTAGEGSTTWNLSGLSDNTRYYLRVKASDGAAESTWSETISFFANTVNDPPTTPTPANPSDGAGVNQYSPTLSVHNAADLDHDPLTYEFEVYADAALTSLVSRAAGVIETAAVTSWTVPATLAENQTYYWRARAFDGYLTSDKWTQTMSFMVNTANDAPGAPKPALPAEGSSVSTPTPTLTIANAADPDSSIQSYDFEIYAGPTLAATVTGIPQDASGLTSVTLTTPLTDNTAYQWRARAFDGALYGAWSHMASFTVHLPVTSIGATIDFDPDTLNPKSNGTWVTVRIELPEGYNPSDIDIASIRLEGAISAELRPYAVGDCDKDGIKDLMVKFRRSEVINLLPSGDRVPVHVTGKVGSVVFEGVDLIRVMQ</sequence>
<dbReference type="SUPFAM" id="SSF48239">
    <property type="entry name" value="Terpenoid cyclases/Protein prenyltransferases"/>
    <property type="match status" value="1"/>
</dbReference>
<dbReference type="InterPro" id="IPR003961">
    <property type="entry name" value="FN3_dom"/>
</dbReference>
<dbReference type="Gene3D" id="2.60.40.10">
    <property type="entry name" value="Immunoglobulins"/>
    <property type="match status" value="15"/>
</dbReference>
<name>B9M1A6_GEODF</name>
<evidence type="ECO:0000256" key="1">
    <source>
        <dbReference type="ARBA" id="ARBA00022729"/>
    </source>
</evidence>
<dbReference type="InterPro" id="IPR008930">
    <property type="entry name" value="Terpenoid_cyclase/PrenylTrfase"/>
</dbReference>